<name>A0A811MDQ4_9POAL</name>
<evidence type="ECO:0000259" key="5">
    <source>
        <dbReference type="SMART" id="SM00985"/>
    </source>
</evidence>
<evidence type="ECO:0000256" key="2">
    <source>
        <dbReference type="ARBA" id="ARBA00004906"/>
    </source>
</evidence>
<dbReference type="GO" id="GO:0005737">
    <property type="term" value="C:cytoplasm"/>
    <property type="evidence" value="ECO:0007669"/>
    <property type="project" value="TreeGrafter"/>
</dbReference>
<dbReference type="PANTHER" id="PTHR10953">
    <property type="entry name" value="UBIQUITIN-ACTIVATING ENZYME E1"/>
    <property type="match status" value="1"/>
</dbReference>
<feature type="domain" description="Ubiquitin-activating enzyme E1 C-terminal" evidence="5">
    <location>
        <begin position="658"/>
        <end position="780"/>
    </location>
</feature>
<organism evidence="6 7">
    <name type="scientific">Miscanthus lutarioriparius</name>
    <dbReference type="NCBI Taxonomy" id="422564"/>
    <lineage>
        <taxon>Eukaryota</taxon>
        <taxon>Viridiplantae</taxon>
        <taxon>Streptophyta</taxon>
        <taxon>Embryophyta</taxon>
        <taxon>Tracheophyta</taxon>
        <taxon>Spermatophyta</taxon>
        <taxon>Magnoliopsida</taxon>
        <taxon>Liliopsida</taxon>
        <taxon>Poales</taxon>
        <taxon>Poaceae</taxon>
        <taxon>PACMAD clade</taxon>
        <taxon>Panicoideae</taxon>
        <taxon>Andropogonodae</taxon>
        <taxon>Andropogoneae</taxon>
        <taxon>Saccharinae</taxon>
        <taxon>Miscanthus</taxon>
    </lineage>
</organism>
<dbReference type="FunFam" id="3.10.290.60:FF:000001">
    <property type="entry name" value="Ubiquitin-activating enzyme E1 2"/>
    <property type="match status" value="1"/>
</dbReference>
<evidence type="ECO:0000256" key="1">
    <source>
        <dbReference type="ARBA" id="ARBA00002457"/>
    </source>
</evidence>
<dbReference type="InterPro" id="IPR042302">
    <property type="entry name" value="E1_FCCH_sf"/>
</dbReference>
<gene>
    <name evidence="6" type="ORF">NCGR_LOCUS1453</name>
</gene>
<dbReference type="Gene3D" id="2.40.30.180">
    <property type="entry name" value="Ubiquitin-activating enzyme E1, FCCH domain"/>
    <property type="match status" value="1"/>
</dbReference>
<dbReference type="InterPro" id="IPR018965">
    <property type="entry name" value="Ub-activating_enz_E1_C"/>
</dbReference>
<dbReference type="Proteomes" id="UP000604825">
    <property type="component" value="Unassembled WGS sequence"/>
</dbReference>
<comment type="caution">
    <text evidence="6">The sequence shown here is derived from an EMBL/GenBank/DDBJ whole genome shotgun (WGS) entry which is preliminary data.</text>
</comment>
<dbReference type="SUPFAM" id="SSF69572">
    <property type="entry name" value="Activating enzymes of the ubiquitin-like proteins"/>
    <property type="match status" value="2"/>
</dbReference>
<comment type="function">
    <text evidence="1">Activates ubiquitin by first adenylating its C-terminal glycine residue with ATP, and thereafter linking this residue to the side chain of a cysteine residue in E1, yielding a ubiquitin-E1 thioester and free AMP.</text>
</comment>
<evidence type="ECO:0000256" key="3">
    <source>
        <dbReference type="ARBA" id="ARBA00005673"/>
    </source>
</evidence>
<dbReference type="OrthoDB" id="10252231at2759"/>
<dbReference type="Gene3D" id="3.40.50.720">
    <property type="entry name" value="NAD(P)-binding Rossmann-like Domain"/>
    <property type="match status" value="3"/>
</dbReference>
<comment type="pathway">
    <text evidence="2">Protein modification; protein ubiquitination.</text>
</comment>
<dbReference type="Pfam" id="PF09358">
    <property type="entry name" value="E1_UFD"/>
    <property type="match status" value="1"/>
</dbReference>
<dbReference type="EMBL" id="CAJGYO010000001">
    <property type="protein sequence ID" value="CAD6203241.1"/>
    <property type="molecule type" value="Genomic_DNA"/>
</dbReference>
<dbReference type="Pfam" id="PF10585">
    <property type="entry name" value="UBA_E1_SCCH"/>
    <property type="match status" value="2"/>
</dbReference>
<dbReference type="InterPro" id="IPR000011">
    <property type="entry name" value="UBQ/SUMO-activ_enz_E1-like"/>
</dbReference>
<accession>A0A811MDQ4</accession>
<dbReference type="AlphaFoldDB" id="A0A811MDQ4"/>
<dbReference type="Pfam" id="PF00899">
    <property type="entry name" value="ThiF"/>
    <property type="match status" value="2"/>
</dbReference>
<dbReference type="InterPro" id="IPR019572">
    <property type="entry name" value="UBA_E1_SCCH"/>
</dbReference>
<sequence length="785" mass="87332">MVAGADVGGGGSSNGSGVVEIDEDLHSRQLAVYGRETMRQLFASNVLISGLNGLGAEIAKNLALAGVKSVTLHDIGNVEMWDLSSNFFLSEDDIGKNRAVACVAKLQELNNAVVVFTDISLDKAFEFDDYCRNHQPPISFIETEVCGLFGSVFCDFGPEFTVLDVDGEDPRTGIIASITISTDSDNHTIVSCVDDERLDFKDGDLVVFSEVQGMTELNDGKPRTVMCAGPFSFCIEDTSNFGTYTKGGIVTQVKERKILKFKTLDKFRKEFGRFPGVACGLDAQRFVEFTTSINEATIDYKIEGELDENLLRLFASGSKVVLNPMATMFGGIVGQEVVKACSGKFHPLYQFFYFDSVESLPTHQLDPKDLKPLSSRYDAQISVFGSKLQKKLRDANPKSTVAATAASAINSCLHIDALQNRACLETEHVFHDAFWEGLDVVINALNNVNARMYMDMRCLYFQKPLLESGTLGDAQARELLDRVCECLEKERCETFNDCIMWARLKLKFEDYFSNRVKQLTFTFPEDVATSMGAPFWAVSFGISIPDWAKDTDNLTDAVSKVAVPEFKPKSGVKVETDEKTKNISSASVDDAAVIEDLLTKLEACAKKLPPRFQMKPIQFEKEGSSQPLQLQLPWPMATGLVCLELYKVLARGHPIEDYHNTFANLALPMLTVSEPVPPTVIKHRDMRWTVWDRWSIKGDITVAELLKWLSDKGLSAYSVSCGTSLLYNTMFPRHKDRLSRKIADVAKEVAKVDIPEYRKHLDVVVACEDDNGNDFDIPLISIYFR</sequence>
<comment type="similarity">
    <text evidence="3">Belongs to the ubiquitin-activating E1 family.</text>
</comment>
<evidence type="ECO:0000313" key="7">
    <source>
        <dbReference type="Proteomes" id="UP000604825"/>
    </source>
</evidence>
<dbReference type="InterPro" id="IPR045886">
    <property type="entry name" value="ThiF/MoeB/HesA"/>
</dbReference>
<dbReference type="InterPro" id="IPR038252">
    <property type="entry name" value="UBA_E1_C_sf"/>
</dbReference>
<dbReference type="SMART" id="SM00985">
    <property type="entry name" value="UBA_e1_C"/>
    <property type="match status" value="1"/>
</dbReference>
<dbReference type="GO" id="GO:0031510">
    <property type="term" value="C:SUMO activating enzyme complex"/>
    <property type="evidence" value="ECO:0007669"/>
    <property type="project" value="TreeGrafter"/>
</dbReference>
<dbReference type="InterPro" id="IPR000594">
    <property type="entry name" value="ThiF_NAD_FAD-bd"/>
</dbReference>
<dbReference type="Pfam" id="PF16190">
    <property type="entry name" value="E1_FCCH"/>
    <property type="match status" value="1"/>
</dbReference>
<dbReference type="InterPro" id="IPR032418">
    <property type="entry name" value="E1_FCCH"/>
</dbReference>
<evidence type="ECO:0000313" key="6">
    <source>
        <dbReference type="EMBL" id="CAD6203241.1"/>
    </source>
</evidence>
<dbReference type="InterPro" id="IPR035985">
    <property type="entry name" value="Ubiquitin-activating_enz"/>
</dbReference>
<dbReference type="CDD" id="cd01491">
    <property type="entry name" value="Ube1_repeat1"/>
    <property type="match status" value="1"/>
</dbReference>
<dbReference type="InterPro" id="IPR018074">
    <property type="entry name" value="UBQ-activ_enz_E1_CS"/>
</dbReference>
<dbReference type="Gene3D" id="3.10.290.60">
    <property type="entry name" value="Ubiquitin-activating enzyme E1, UFD domain"/>
    <property type="match status" value="1"/>
</dbReference>
<keyword evidence="7" id="KW-1185">Reference proteome</keyword>
<proteinExistence type="inferred from homology"/>
<reference evidence="6" key="1">
    <citation type="submission" date="2020-10" db="EMBL/GenBank/DDBJ databases">
        <authorList>
            <person name="Han B."/>
            <person name="Lu T."/>
            <person name="Zhao Q."/>
            <person name="Huang X."/>
            <person name="Zhao Y."/>
        </authorList>
    </citation>
    <scope>NUCLEOTIDE SEQUENCE</scope>
</reference>
<dbReference type="PRINTS" id="PR01849">
    <property type="entry name" value="UBIQUITINACT"/>
</dbReference>
<dbReference type="Gene3D" id="3.40.50.12550">
    <property type="entry name" value="Ubiquitin-activating enzyme E1, inactive adenylation domain, subdomain 2"/>
    <property type="match status" value="1"/>
</dbReference>
<dbReference type="GO" id="GO:0019948">
    <property type="term" value="F:SUMO activating enzyme activity"/>
    <property type="evidence" value="ECO:0007669"/>
    <property type="project" value="TreeGrafter"/>
</dbReference>
<dbReference type="PROSITE" id="PS00536">
    <property type="entry name" value="UBIQUITIN_ACTIVAT_1"/>
    <property type="match status" value="1"/>
</dbReference>
<dbReference type="FunFam" id="2.40.30.180:FF:000001">
    <property type="entry name" value="ubiquitin-like modifier-activating enzyme 1"/>
    <property type="match status" value="1"/>
</dbReference>
<dbReference type="GO" id="GO:0016925">
    <property type="term" value="P:protein sumoylation"/>
    <property type="evidence" value="ECO:0007669"/>
    <property type="project" value="TreeGrafter"/>
</dbReference>
<keyword evidence="4" id="KW-0436">Ligase</keyword>
<evidence type="ECO:0000256" key="4">
    <source>
        <dbReference type="ARBA" id="ARBA00022598"/>
    </source>
</evidence>
<dbReference type="GO" id="GO:0004839">
    <property type="term" value="F:ubiquitin activating enzyme activity"/>
    <property type="evidence" value="ECO:0007669"/>
    <property type="project" value="UniProtKB-EC"/>
</dbReference>
<dbReference type="PANTHER" id="PTHR10953:SF243">
    <property type="entry name" value="E1 UBIQUITIN-ACTIVATING ENZYME"/>
    <property type="match status" value="1"/>
</dbReference>
<protein>
    <recommendedName>
        <fullName evidence="5">Ubiquitin-activating enzyme E1 C-terminal domain-containing protein</fullName>
    </recommendedName>
</protein>